<reference evidence="3 4" key="1">
    <citation type="journal article" date="2021" name="Commun. Biol.">
        <title>The genome of Shorea leprosula (Dipterocarpaceae) highlights the ecological relevance of drought in aseasonal tropical rainforests.</title>
        <authorList>
            <person name="Ng K.K.S."/>
            <person name="Kobayashi M.J."/>
            <person name="Fawcett J.A."/>
            <person name="Hatakeyama M."/>
            <person name="Paape T."/>
            <person name="Ng C.H."/>
            <person name="Ang C.C."/>
            <person name="Tnah L.H."/>
            <person name="Lee C.T."/>
            <person name="Nishiyama T."/>
            <person name="Sese J."/>
            <person name="O'Brien M.J."/>
            <person name="Copetti D."/>
            <person name="Mohd Noor M.I."/>
            <person name="Ong R.C."/>
            <person name="Putra M."/>
            <person name="Sireger I.Z."/>
            <person name="Indrioko S."/>
            <person name="Kosugi Y."/>
            <person name="Izuno A."/>
            <person name="Isagi Y."/>
            <person name="Lee S.L."/>
            <person name="Shimizu K.K."/>
        </authorList>
    </citation>
    <scope>NUCLEOTIDE SEQUENCE [LARGE SCALE GENOMIC DNA]</scope>
    <source>
        <strain evidence="3">214</strain>
    </source>
</reference>
<comment type="caution">
    <text evidence="3">The sequence shown here is derived from an EMBL/GenBank/DDBJ whole genome shotgun (WGS) entry which is preliminary data.</text>
</comment>
<evidence type="ECO:0000256" key="2">
    <source>
        <dbReference type="SAM" id="SignalP"/>
    </source>
</evidence>
<dbReference type="Proteomes" id="UP001054252">
    <property type="component" value="Unassembled WGS sequence"/>
</dbReference>
<dbReference type="EMBL" id="BPVZ01000087">
    <property type="protein sequence ID" value="GKV30549.1"/>
    <property type="molecule type" value="Genomic_DNA"/>
</dbReference>
<name>A0AAV5L0N2_9ROSI</name>
<gene>
    <name evidence="3" type="ORF">SLEP1_g39350</name>
</gene>
<sequence>MEQMTLSKLVLLFLSFSYLLLLHPCPSESVPTSRSHLKQNKEDASSVQDLFSQEAMDVTEELLGEEEGLIEGRMLKIITDYSGTGANKNHDPKPPAGT</sequence>
<evidence type="ECO:0000256" key="1">
    <source>
        <dbReference type="SAM" id="MobiDB-lite"/>
    </source>
</evidence>
<proteinExistence type="predicted"/>
<protein>
    <submittedName>
        <fullName evidence="3">Uncharacterized protein</fullName>
    </submittedName>
</protein>
<feature type="chain" id="PRO_5043562813" evidence="2">
    <location>
        <begin position="30"/>
        <end position="98"/>
    </location>
</feature>
<dbReference type="PANTHER" id="PTHR33474:SF28">
    <property type="entry name" value="OS01G0815400 PROTEIN"/>
    <property type="match status" value="1"/>
</dbReference>
<accession>A0AAV5L0N2</accession>
<feature type="signal peptide" evidence="2">
    <location>
        <begin position="1"/>
        <end position="29"/>
    </location>
</feature>
<dbReference type="AlphaFoldDB" id="A0AAV5L0N2"/>
<feature type="region of interest" description="Disordered" evidence="1">
    <location>
        <begin position="27"/>
        <end position="48"/>
    </location>
</feature>
<evidence type="ECO:0000313" key="3">
    <source>
        <dbReference type="EMBL" id="GKV30549.1"/>
    </source>
</evidence>
<organism evidence="3 4">
    <name type="scientific">Rubroshorea leprosula</name>
    <dbReference type="NCBI Taxonomy" id="152421"/>
    <lineage>
        <taxon>Eukaryota</taxon>
        <taxon>Viridiplantae</taxon>
        <taxon>Streptophyta</taxon>
        <taxon>Embryophyta</taxon>
        <taxon>Tracheophyta</taxon>
        <taxon>Spermatophyta</taxon>
        <taxon>Magnoliopsida</taxon>
        <taxon>eudicotyledons</taxon>
        <taxon>Gunneridae</taxon>
        <taxon>Pentapetalae</taxon>
        <taxon>rosids</taxon>
        <taxon>malvids</taxon>
        <taxon>Malvales</taxon>
        <taxon>Dipterocarpaceae</taxon>
        <taxon>Rubroshorea</taxon>
    </lineage>
</organism>
<evidence type="ECO:0000313" key="4">
    <source>
        <dbReference type="Proteomes" id="UP001054252"/>
    </source>
</evidence>
<keyword evidence="2" id="KW-0732">Signal</keyword>
<keyword evidence="4" id="KW-1185">Reference proteome</keyword>
<dbReference type="PANTHER" id="PTHR33474">
    <property type="entry name" value="TRANSMEMBRANE PROTEIN"/>
    <property type="match status" value="1"/>
</dbReference>